<keyword evidence="3" id="KW-0328">Glycosyltransferase</keyword>
<sequence>MPDPLRAPSVSRLPSSAAALPSSLRVVHVVRQFRPGIGGLEESVHRLCARLSEKIRVDIVTLDRLFSNPRERLPARDVVDGLDVRRLGWFGSRRYPVAPGIWNATRHADIIHVHAVDFFFDALAATRAFHGKPMVASTHGGFFHTDFARGPKKVYFRTATRASIKAYDAVCASGESDYALFSGISDRVHRIGNGVESAKWADRASREPTKTLIYFGRISRNKRVDLLLLLLSRLVSADPEWRLIIAGTFWDVKEGAVREQIERLGLGAQVHLEIAPDDAGIGELIQQSSFYASASEHEGFGISVVEAMGAGLFPVLSRIPAFEALLSGVGTGVLVDDFASEEAASTLRQIAADLARSGDYARRRLMSSAGGYDWRERAEEVLQLYRSILDQRAPKGVAA</sequence>
<evidence type="ECO:0000313" key="4">
    <source>
        <dbReference type="Proteomes" id="UP001274321"/>
    </source>
</evidence>
<organism evidence="3 4">
    <name type="scientific">Terrihabitans rhizophilus</name>
    <dbReference type="NCBI Taxonomy" id="3092662"/>
    <lineage>
        <taxon>Bacteria</taxon>
        <taxon>Pseudomonadati</taxon>
        <taxon>Pseudomonadota</taxon>
        <taxon>Alphaproteobacteria</taxon>
        <taxon>Hyphomicrobiales</taxon>
        <taxon>Terrihabitans</taxon>
    </lineage>
</organism>
<dbReference type="SUPFAM" id="SSF53756">
    <property type="entry name" value="UDP-Glycosyltransferase/glycogen phosphorylase"/>
    <property type="match status" value="1"/>
</dbReference>
<evidence type="ECO:0000259" key="1">
    <source>
        <dbReference type="Pfam" id="PF00534"/>
    </source>
</evidence>
<feature type="domain" description="Glycosyl transferase family 1" evidence="1">
    <location>
        <begin position="204"/>
        <end position="353"/>
    </location>
</feature>
<gene>
    <name evidence="3" type="ORF">SCD90_02890</name>
</gene>
<dbReference type="InterPro" id="IPR050194">
    <property type="entry name" value="Glycosyltransferase_grp1"/>
</dbReference>
<dbReference type="Proteomes" id="UP001274321">
    <property type="component" value="Unassembled WGS sequence"/>
</dbReference>
<accession>A0ABU4RJL0</accession>
<name>A0ABU4RJL0_9HYPH</name>
<dbReference type="RefSeq" id="WP_319843108.1">
    <property type="nucleotide sequence ID" value="NZ_JAXAFJ010000001.1"/>
</dbReference>
<dbReference type="PANTHER" id="PTHR45947:SF3">
    <property type="entry name" value="SULFOQUINOVOSYL TRANSFERASE SQD2"/>
    <property type="match status" value="1"/>
</dbReference>
<keyword evidence="4" id="KW-1185">Reference proteome</keyword>
<keyword evidence="3" id="KW-0808">Transferase</keyword>
<dbReference type="PANTHER" id="PTHR45947">
    <property type="entry name" value="SULFOQUINOVOSYL TRANSFERASE SQD2"/>
    <property type="match status" value="1"/>
</dbReference>
<evidence type="ECO:0000259" key="2">
    <source>
        <dbReference type="Pfam" id="PF13439"/>
    </source>
</evidence>
<reference evidence="3 4" key="1">
    <citation type="submission" date="2023-11" db="EMBL/GenBank/DDBJ databases">
        <authorList>
            <person name="Bao R."/>
        </authorList>
    </citation>
    <scope>NUCLEOTIDE SEQUENCE [LARGE SCALE GENOMIC DNA]</scope>
    <source>
        <strain evidence="3 4">PJ23</strain>
    </source>
</reference>
<proteinExistence type="predicted"/>
<dbReference type="Gene3D" id="3.40.50.2000">
    <property type="entry name" value="Glycogen Phosphorylase B"/>
    <property type="match status" value="2"/>
</dbReference>
<dbReference type="EC" id="2.4.-.-" evidence="3"/>
<dbReference type="Pfam" id="PF13439">
    <property type="entry name" value="Glyco_transf_4"/>
    <property type="match status" value="1"/>
</dbReference>
<comment type="caution">
    <text evidence="3">The sequence shown here is derived from an EMBL/GenBank/DDBJ whole genome shotgun (WGS) entry which is preliminary data.</text>
</comment>
<dbReference type="InterPro" id="IPR001296">
    <property type="entry name" value="Glyco_trans_1"/>
</dbReference>
<dbReference type="GO" id="GO:0016757">
    <property type="term" value="F:glycosyltransferase activity"/>
    <property type="evidence" value="ECO:0007669"/>
    <property type="project" value="UniProtKB-KW"/>
</dbReference>
<dbReference type="CDD" id="cd03801">
    <property type="entry name" value="GT4_PimA-like"/>
    <property type="match status" value="1"/>
</dbReference>
<protein>
    <submittedName>
        <fullName evidence="3">Glycosyltransferase family 4 protein</fullName>
        <ecNumber evidence="3">2.4.-.-</ecNumber>
    </submittedName>
</protein>
<feature type="domain" description="Glycosyltransferase subfamily 4-like N-terminal" evidence="2">
    <location>
        <begin position="37"/>
        <end position="196"/>
    </location>
</feature>
<dbReference type="InterPro" id="IPR028098">
    <property type="entry name" value="Glyco_trans_4-like_N"/>
</dbReference>
<dbReference type="Pfam" id="PF00534">
    <property type="entry name" value="Glycos_transf_1"/>
    <property type="match status" value="1"/>
</dbReference>
<dbReference type="EMBL" id="JAXAFJ010000001">
    <property type="protein sequence ID" value="MDX6805002.1"/>
    <property type="molecule type" value="Genomic_DNA"/>
</dbReference>
<evidence type="ECO:0000313" key="3">
    <source>
        <dbReference type="EMBL" id="MDX6805002.1"/>
    </source>
</evidence>